<evidence type="ECO:0000313" key="3">
    <source>
        <dbReference type="Proteomes" id="UP000077013"/>
    </source>
</evidence>
<accession>A0A167F0X9</accession>
<comment type="caution">
    <text evidence="2">The sequence shown here is derived from an EMBL/GenBank/DDBJ whole genome shotgun (WGS) entry which is preliminary data.</text>
</comment>
<evidence type="ECO:0000313" key="2">
    <source>
        <dbReference type="EMBL" id="OAB76076.1"/>
    </source>
</evidence>
<feature type="region of interest" description="Disordered" evidence="1">
    <location>
        <begin position="272"/>
        <end position="292"/>
    </location>
</feature>
<protein>
    <submittedName>
        <fullName evidence="2">Uncharacterized protein</fullName>
    </submittedName>
</protein>
<sequence>MKSKDALENYIQELLARVDSGNTDIIEKFLQHNATRTNLRKATLLKFSKEKENGGISETDEKIIQYFVNIQRPVKVQDLEEMEVGAFKSLENFLKSRTIRSRPYKLDLLAWLLDFEPRPFGIFQKQLKNDALSTIPAGIKEAVPQKLAKYNEDKRTNEFLQIIQQLLDFSDRMKEEDLNTFFGSLINKHFSKVITHWADYNLRPILEEVLVKELDKYWDKLKKIEGQKNKLGNLLLYVSPLPNSDTLKEIVFKEFCYELEDMGMDTIDFSLAEDDDDYDGDEDDMDMEDDFD</sequence>
<dbReference type="RefSeq" id="WP_068593332.1">
    <property type="nucleotide sequence ID" value="NZ_LRXL01000052.1"/>
</dbReference>
<dbReference type="EMBL" id="LRXL01000052">
    <property type="protein sequence ID" value="OAB76076.1"/>
    <property type="molecule type" value="Genomic_DNA"/>
</dbReference>
<dbReference type="AlphaFoldDB" id="A0A167F0X9"/>
<keyword evidence="3" id="KW-1185">Reference proteome</keyword>
<name>A0A167F0X9_9FLAO</name>
<reference evidence="2 3" key="1">
    <citation type="submission" date="2016-02" db="EMBL/GenBank/DDBJ databases">
        <title>Ulvibacter sp. LPB0005, isolated from Thais luteostoma.</title>
        <authorList>
            <person name="Shin S.-K."/>
            <person name="Yi H."/>
        </authorList>
    </citation>
    <scope>NUCLEOTIDE SEQUENCE [LARGE SCALE GENOMIC DNA]</scope>
    <source>
        <strain evidence="2 3">LPB0005</strain>
    </source>
</reference>
<dbReference type="Proteomes" id="UP000077013">
    <property type="component" value="Unassembled WGS sequence"/>
</dbReference>
<evidence type="ECO:0000256" key="1">
    <source>
        <dbReference type="SAM" id="MobiDB-lite"/>
    </source>
</evidence>
<gene>
    <name evidence="2" type="ORF">ULVI_13540</name>
</gene>
<proteinExistence type="predicted"/>
<dbReference type="OrthoDB" id="1340494at2"/>
<organism evidence="2 3">
    <name type="scientific">Cochleicola gelatinilyticus</name>
    <dbReference type="NCBI Taxonomy" id="1763537"/>
    <lineage>
        <taxon>Bacteria</taxon>
        <taxon>Pseudomonadati</taxon>
        <taxon>Bacteroidota</taxon>
        <taxon>Flavobacteriia</taxon>
        <taxon>Flavobacteriales</taxon>
        <taxon>Flavobacteriaceae</taxon>
        <taxon>Cochleicola</taxon>
    </lineage>
</organism>